<feature type="domain" description="EH" evidence="1">
    <location>
        <begin position="1"/>
        <end position="37"/>
    </location>
</feature>
<dbReference type="EMBL" id="UYWX01008298">
    <property type="protein sequence ID" value="VDM27346.1"/>
    <property type="molecule type" value="Genomic_DNA"/>
</dbReference>
<organism evidence="2 3">
    <name type="scientific">Hydatigena taeniaeformis</name>
    <name type="common">Feline tapeworm</name>
    <name type="synonym">Taenia taeniaeformis</name>
    <dbReference type="NCBI Taxonomy" id="6205"/>
    <lineage>
        <taxon>Eukaryota</taxon>
        <taxon>Metazoa</taxon>
        <taxon>Spiralia</taxon>
        <taxon>Lophotrochozoa</taxon>
        <taxon>Platyhelminthes</taxon>
        <taxon>Cestoda</taxon>
        <taxon>Eucestoda</taxon>
        <taxon>Cyclophyllidea</taxon>
        <taxon>Taeniidae</taxon>
        <taxon>Hydatigera</taxon>
    </lineage>
</organism>
<dbReference type="Proteomes" id="UP000274429">
    <property type="component" value="Unassembled WGS sequence"/>
</dbReference>
<dbReference type="PROSITE" id="PS50031">
    <property type="entry name" value="EH"/>
    <property type="match status" value="1"/>
</dbReference>
<evidence type="ECO:0000313" key="2">
    <source>
        <dbReference type="EMBL" id="VDM27346.1"/>
    </source>
</evidence>
<accession>A0A3P7F4K2</accession>
<evidence type="ECO:0000259" key="1">
    <source>
        <dbReference type="PROSITE" id="PS50031"/>
    </source>
</evidence>
<dbReference type="SUPFAM" id="SSF47473">
    <property type="entry name" value="EF-hand"/>
    <property type="match status" value="1"/>
</dbReference>
<gene>
    <name evidence="2" type="ORF">TTAC_LOCUS5629</name>
</gene>
<keyword evidence="3" id="KW-1185">Reference proteome</keyword>
<dbReference type="Gene3D" id="1.10.238.10">
    <property type="entry name" value="EF-hand"/>
    <property type="match status" value="1"/>
</dbReference>
<reference evidence="2 3" key="1">
    <citation type="submission" date="2018-11" db="EMBL/GenBank/DDBJ databases">
        <authorList>
            <consortium name="Pathogen Informatics"/>
        </authorList>
    </citation>
    <scope>NUCLEOTIDE SEQUENCE [LARGE SCALE GENOMIC DNA]</scope>
</reference>
<evidence type="ECO:0000313" key="3">
    <source>
        <dbReference type="Proteomes" id="UP000274429"/>
    </source>
</evidence>
<dbReference type="InterPro" id="IPR000261">
    <property type="entry name" value="EH_dom"/>
</dbReference>
<proteinExistence type="predicted"/>
<dbReference type="InterPro" id="IPR011992">
    <property type="entry name" value="EF-hand-dom_pair"/>
</dbReference>
<name>A0A3P7F4K2_HYDTA</name>
<protein>
    <recommendedName>
        <fullName evidence="1">EH domain-containing protein</fullName>
    </recommendedName>
</protein>
<dbReference type="AlphaFoldDB" id="A0A3P7F4K2"/>
<sequence length="97" mass="10529">MDRFEFILTMHLVCLCLEGRSLPQTLPISLIPPNKRGGVSEPLALMPPPSLPLSTSSGLSDFSVTSPTTPSVLVSCVFLFLTFCHWSLATLHISCIL</sequence>